<dbReference type="InterPro" id="IPR000120">
    <property type="entry name" value="Amidase"/>
</dbReference>
<dbReference type="PANTHER" id="PTHR11895:SF7">
    <property type="entry name" value="GLUTAMYL-TRNA(GLN) AMIDOTRANSFERASE SUBUNIT A, MITOCHONDRIAL"/>
    <property type="match status" value="1"/>
</dbReference>
<feature type="domain" description="Amidase" evidence="2">
    <location>
        <begin position="28"/>
        <end position="423"/>
    </location>
</feature>
<accession>A0AAW0Z8E5</accession>
<dbReference type="InterPro" id="IPR023631">
    <property type="entry name" value="Amidase_dom"/>
</dbReference>
<sequence length="441" mass="48055">MSKPLHKLSATEVVALTRSGKLSVEDAKALIARVQERDPVVKGWAHFDPEIVLASARALDKIPTEKRGPLHGVAVGVKDVIYTKDFPTQQFSPIYKDDHPKLDASCILTLRASGALIFGKTHTTEFATCQKGPPTSNPHDPKRSPGGSSSGSGAVVGDFQVPLALGTQTGGSTIRPASYNGIFALKPTWNAISREGLKMYSITCDTLGLYSRDVKDLDLLTEVFRLKDDVPPPAAPLDLTKAKFGFVKSHVWPKAQPSVISAWETAKELLVAAGAEVEEVDLPTDFDNLGIWHRNILHMEGQAAFLGDYLSTPEQLDPWVTKHVVNDTATTRKEQLESYDNIARLRPVIDSIAAKYTALITPSVTDEAPVLEEPLRFTGDASFNLMWTVLHLPVVNVPGFVGPNGMPIGLSLVSPRYTEQALLHTVRQVEKVFAKGGWKLE</sequence>
<dbReference type="KEGG" id="kne:92177965"/>
<dbReference type="Proteomes" id="UP001388673">
    <property type="component" value="Unassembled WGS sequence"/>
</dbReference>
<dbReference type="Gene3D" id="3.90.1300.10">
    <property type="entry name" value="Amidase signature (AS) domain"/>
    <property type="match status" value="1"/>
</dbReference>
<dbReference type="RefSeq" id="XP_066806381.1">
    <property type="nucleotide sequence ID" value="XM_066943839.1"/>
</dbReference>
<dbReference type="GO" id="GO:0003824">
    <property type="term" value="F:catalytic activity"/>
    <property type="evidence" value="ECO:0007669"/>
    <property type="project" value="InterPro"/>
</dbReference>
<dbReference type="Pfam" id="PF01425">
    <property type="entry name" value="Amidase"/>
    <property type="match status" value="1"/>
</dbReference>
<name>A0AAW0Z8E5_9TREE</name>
<dbReference type="GeneID" id="92177965"/>
<evidence type="ECO:0000313" key="3">
    <source>
        <dbReference type="EMBL" id="KAK8870135.1"/>
    </source>
</evidence>
<reference evidence="3 4" key="1">
    <citation type="journal article" date="2024" name="bioRxiv">
        <title>Comparative genomics of Cryptococcus and Kwoniella reveals pathogenesis evolution and contrasting karyotype dynamics via intercentromeric recombination or chromosome fusion.</title>
        <authorList>
            <person name="Coelho M.A."/>
            <person name="David-Palma M."/>
            <person name="Shea T."/>
            <person name="Bowers K."/>
            <person name="McGinley-Smith S."/>
            <person name="Mohammad A.W."/>
            <person name="Gnirke A."/>
            <person name="Yurkov A.M."/>
            <person name="Nowrousian M."/>
            <person name="Sun S."/>
            <person name="Cuomo C.A."/>
            <person name="Heitman J."/>
        </authorList>
    </citation>
    <scope>NUCLEOTIDE SEQUENCE [LARGE SCALE GENOMIC DNA]</scope>
    <source>
        <strain evidence="3 4">CBS 13917</strain>
    </source>
</reference>
<proteinExistence type="predicted"/>
<comment type="caution">
    <text evidence="3">The sequence shown here is derived from an EMBL/GenBank/DDBJ whole genome shotgun (WGS) entry which is preliminary data.</text>
</comment>
<dbReference type="EMBL" id="JBCAWK010000001">
    <property type="protein sequence ID" value="KAK8870135.1"/>
    <property type="molecule type" value="Genomic_DNA"/>
</dbReference>
<gene>
    <name evidence="3" type="ORF">IAR55_000705</name>
</gene>
<dbReference type="PANTHER" id="PTHR11895">
    <property type="entry name" value="TRANSAMIDASE"/>
    <property type="match status" value="1"/>
</dbReference>
<organism evidence="3 4">
    <name type="scientific">Kwoniella newhampshirensis</name>
    <dbReference type="NCBI Taxonomy" id="1651941"/>
    <lineage>
        <taxon>Eukaryota</taxon>
        <taxon>Fungi</taxon>
        <taxon>Dikarya</taxon>
        <taxon>Basidiomycota</taxon>
        <taxon>Agaricomycotina</taxon>
        <taxon>Tremellomycetes</taxon>
        <taxon>Tremellales</taxon>
        <taxon>Cryptococcaceae</taxon>
        <taxon>Kwoniella</taxon>
    </lineage>
</organism>
<evidence type="ECO:0000313" key="4">
    <source>
        <dbReference type="Proteomes" id="UP001388673"/>
    </source>
</evidence>
<evidence type="ECO:0000259" key="2">
    <source>
        <dbReference type="Pfam" id="PF01425"/>
    </source>
</evidence>
<dbReference type="AlphaFoldDB" id="A0AAW0Z8E5"/>
<evidence type="ECO:0000256" key="1">
    <source>
        <dbReference type="SAM" id="MobiDB-lite"/>
    </source>
</evidence>
<keyword evidence="4" id="KW-1185">Reference proteome</keyword>
<dbReference type="InterPro" id="IPR036928">
    <property type="entry name" value="AS_sf"/>
</dbReference>
<dbReference type="SUPFAM" id="SSF75304">
    <property type="entry name" value="Amidase signature (AS) enzymes"/>
    <property type="match status" value="1"/>
</dbReference>
<protein>
    <recommendedName>
        <fullName evidence="2">Amidase domain-containing protein</fullName>
    </recommendedName>
</protein>
<feature type="region of interest" description="Disordered" evidence="1">
    <location>
        <begin position="127"/>
        <end position="151"/>
    </location>
</feature>